<dbReference type="Proteomes" id="UP000798662">
    <property type="component" value="Chromosome 1"/>
</dbReference>
<proteinExistence type="predicted"/>
<accession>A0ACC3BRU1</accession>
<comment type="caution">
    <text evidence="1">The sequence shown here is derived from an EMBL/GenBank/DDBJ whole genome shotgun (WGS) entry which is preliminary data.</text>
</comment>
<gene>
    <name evidence="1" type="ORF">I4F81_003160</name>
</gene>
<sequence length="440" mass="43270">MGASVVCASPHARSRAHPPRPASIKGWWRGRGPPRLPPPGVIRSSSRLRCPTGAAGAPPSAANVSGRMPGGGKTPPLPPAPPPSPPAGCPSRFGAAPADSSAEAATAAAADCASTPTHGYRGGGGGQGSASDAVREFDRGAPATGSRDPPPVTHAASASFTAAAGATPSRRTAAVYSPCGRCQVPLHIRRPFCPACLAPRVRAPPPSAAAAAAARRERRRRAKAAAAAASEASAAAAAAAAAAEAMAVEGDAAEGTAAATANEGAFAGADRDARMATAPASTAAVAALERTAATGRATAPASPLPERPTRGRPLKESPRAEHCGRSSPTEPLRLPSSTSWNPRATPQPSPSSSSQPTSVSSPPQSLTPPPPPPPSSPVEAFAYQTAGLPPAAPEGERRGDTSGATAPAAAATATAATAAAAAGAGMDFAAVVDRILSRRV</sequence>
<name>A0ACC3BRU1_PYRYE</name>
<evidence type="ECO:0000313" key="1">
    <source>
        <dbReference type="EMBL" id="KAK1860572.1"/>
    </source>
</evidence>
<evidence type="ECO:0000313" key="2">
    <source>
        <dbReference type="Proteomes" id="UP000798662"/>
    </source>
</evidence>
<dbReference type="EMBL" id="CM020618">
    <property type="protein sequence ID" value="KAK1860572.1"/>
    <property type="molecule type" value="Genomic_DNA"/>
</dbReference>
<organism evidence="1 2">
    <name type="scientific">Pyropia yezoensis</name>
    <name type="common">Susabi-nori</name>
    <name type="synonym">Porphyra yezoensis</name>
    <dbReference type="NCBI Taxonomy" id="2788"/>
    <lineage>
        <taxon>Eukaryota</taxon>
        <taxon>Rhodophyta</taxon>
        <taxon>Bangiophyceae</taxon>
        <taxon>Bangiales</taxon>
        <taxon>Bangiaceae</taxon>
        <taxon>Pyropia</taxon>
    </lineage>
</organism>
<reference evidence="1" key="1">
    <citation type="submission" date="2019-11" db="EMBL/GenBank/DDBJ databases">
        <title>Nori genome reveals adaptations in red seaweeds to the harsh intertidal environment.</title>
        <authorList>
            <person name="Wang D."/>
            <person name="Mao Y."/>
        </authorList>
    </citation>
    <scope>NUCLEOTIDE SEQUENCE</scope>
    <source>
        <tissue evidence="1">Gametophyte</tissue>
    </source>
</reference>
<keyword evidence="2" id="KW-1185">Reference proteome</keyword>
<protein>
    <submittedName>
        <fullName evidence="1">Uncharacterized protein</fullName>
    </submittedName>
</protein>